<dbReference type="Pfam" id="PF01066">
    <property type="entry name" value="CDP-OH_P_transf"/>
    <property type="match status" value="1"/>
</dbReference>
<protein>
    <submittedName>
        <fullName evidence="4">CDP-alcohol phosphatidyltransferase</fullName>
    </submittedName>
</protein>
<evidence type="ECO:0000313" key="4">
    <source>
        <dbReference type="EMBL" id="AEE14216.1"/>
    </source>
</evidence>
<dbReference type="RefSeq" id="WP_013755943.1">
    <property type="nucleotide sequence ID" value="NC_015499.1"/>
</dbReference>
<keyword evidence="3" id="KW-0812">Transmembrane</keyword>
<dbReference type="InterPro" id="IPR000462">
    <property type="entry name" value="CDP-OH_P_trans"/>
</dbReference>
<dbReference type="KEGG" id="tnr:Thena_0578"/>
<dbReference type="EMBL" id="CP002690">
    <property type="protein sequence ID" value="AEE14216.1"/>
    <property type="molecule type" value="Genomic_DNA"/>
</dbReference>
<dbReference type="InterPro" id="IPR048254">
    <property type="entry name" value="CDP_ALCOHOL_P_TRANSF_CS"/>
</dbReference>
<dbReference type="GO" id="GO:0008654">
    <property type="term" value="P:phospholipid biosynthetic process"/>
    <property type="evidence" value="ECO:0007669"/>
    <property type="project" value="InterPro"/>
</dbReference>
<dbReference type="GO" id="GO:0016780">
    <property type="term" value="F:phosphotransferase activity, for other substituted phosphate groups"/>
    <property type="evidence" value="ECO:0007669"/>
    <property type="project" value="InterPro"/>
</dbReference>
<keyword evidence="1 2" id="KW-0808">Transferase</keyword>
<evidence type="ECO:0000313" key="5">
    <source>
        <dbReference type="Proteomes" id="UP000011765"/>
    </source>
</evidence>
<proteinExistence type="inferred from homology"/>
<keyword evidence="3" id="KW-0472">Membrane</keyword>
<dbReference type="Proteomes" id="UP000011765">
    <property type="component" value="Chromosome"/>
</dbReference>
<dbReference type="eggNOG" id="COG0558">
    <property type="taxonomic scope" value="Bacteria"/>
</dbReference>
<dbReference type="Gene3D" id="1.20.120.1760">
    <property type="match status" value="1"/>
</dbReference>
<dbReference type="HOGENOM" id="CLU_080384_1_2_9"/>
<keyword evidence="5" id="KW-1185">Reference proteome</keyword>
<reference evidence="4 5" key="1">
    <citation type="submission" date="2011-04" db="EMBL/GenBank/DDBJ databases">
        <title>The complete genome of Thermodesulfobium narugense DSM 14796.</title>
        <authorList>
            <consortium name="US DOE Joint Genome Institute (JGI-PGF)"/>
            <person name="Lucas S."/>
            <person name="Han J."/>
            <person name="Lapidus A."/>
            <person name="Bruce D."/>
            <person name="Goodwin L."/>
            <person name="Pitluck S."/>
            <person name="Peters L."/>
            <person name="Kyrpides N."/>
            <person name="Mavromatis K."/>
            <person name="Pagani I."/>
            <person name="Ivanova N."/>
            <person name="Ovchinnikova G."/>
            <person name="Zhang X."/>
            <person name="Saunders L."/>
            <person name="Detter J.C."/>
            <person name="Tapia R."/>
            <person name="Han C."/>
            <person name="Land M."/>
            <person name="Hauser L."/>
            <person name="Markowitz V."/>
            <person name="Cheng J.-F."/>
            <person name="Hugenholtz P."/>
            <person name="Woyke T."/>
            <person name="Wu D."/>
            <person name="Spring S."/>
            <person name="Schroeder M."/>
            <person name="Brambilla E."/>
            <person name="Klenk H.-P."/>
            <person name="Eisen J.A."/>
        </authorList>
    </citation>
    <scope>NUCLEOTIDE SEQUENCE [LARGE SCALE GENOMIC DNA]</scope>
    <source>
        <strain evidence="4 5">DSM 14796</strain>
    </source>
</reference>
<comment type="similarity">
    <text evidence="2">Belongs to the CDP-alcohol phosphatidyltransferase class-I family.</text>
</comment>
<evidence type="ECO:0000256" key="2">
    <source>
        <dbReference type="RuleBase" id="RU003750"/>
    </source>
</evidence>
<sequence length="192" mass="21310">MGIDKRKLIKPIIYPIAKLLSKMNISPNSITIFCTIITFLASLSIIFLPNIISALFLLIAVSFDSVDGLVARISGKITKFGGFLDSTLDRLSEGFIFTSTAIYGIINNNDLIIVFSFSSMVFSYMISYAKARSECDNVPIKGGLMQRPERLLLFVVSLALGFLLQGLIILTILSIFTTFQRILIAYKGYKQN</sequence>
<gene>
    <name evidence="4" type="ORF">Thena_0578</name>
</gene>
<dbReference type="InterPro" id="IPR043130">
    <property type="entry name" value="CDP-OH_PTrfase_TM_dom"/>
</dbReference>
<evidence type="ECO:0000256" key="3">
    <source>
        <dbReference type="SAM" id="Phobius"/>
    </source>
</evidence>
<accession>M1E5E3</accession>
<dbReference type="PROSITE" id="PS00379">
    <property type="entry name" value="CDP_ALCOHOL_P_TRANSF"/>
    <property type="match status" value="1"/>
</dbReference>
<keyword evidence="3" id="KW-1133">Transmembrane helix</keyword>
<name>M1E5E3_9BACT</name>
<dbReference type="GO" id="GO:0016020">
    <property type="term" value="C:membrane"/>
    <property type="evidence" value="ECO:0007669"/>
    <property type="project" value="InterPro"/>
</dbReference>
<dbReference type="OrthoDB" id="9790577at2"/>
<feature type="transmembrane region" description="Helical" evidence="3">
    <location>
        <begin position="151"/>
        <end position="176"/>
    </location>
</feature>
<dbReference type="AlphaFoldDB" id="M1E5E3"/>
<organism evidence="4 5">
    <name type="scientific">Thermodesulfobium narugense DSM 14796</name>
    <dbReference type="NCBI Taxonomy" id="747365"/>
    <lineage>
        <taxon>Bacteria</taxon>
        <taxon>Pseudomonadati</taxon>
        <taxon>Thermodesulfobiota</taxon>
        <taxon>Thermodesulfobiia</taxon>
        <taxon>Thermodesulfobiales</taxon>
        <taxon>Thermodesulfobiaceae</taxon>
        <taxon>Thermodesulfobium</taxon>
    </lineage>
</organism>
<dbReference type="STRING" id="747365.Thena_0578"/>
<evidence type="ECO:0000256" key="1">
    <source>
        <dbReference type="ARBA" id="ARBA00022679"/>
    </source>
</evidence>